<accession>A0AAE1UJI9</accession>
<dbReference type="Proteomes" id="UP001292094">
    <property type="component" value="Unassembled WGS sequence"/>
</dbReference>
<evidence type="ECO:0000313" key="2">
    <source>
        <dbReference type="EMBL" id="KAK4320659.1"/>
    </source>
</evidence>
<dbReference type="AlphaFoldDB" id="A0AAE1UJI9"/>
<feature type="region of interest" description="Disordered" evidence="1">
    <location>
        <begin position="1"/>
        <end position="93"/>
    </location>
</feature>
<feature type="compositionally biased region" description="Low complexity" evidence="1">
    <location>
        <begin position="23"/>
        <end position="32"/>
    </location>
</feature>
<name>A0AAE1UJI9_9EUCA</name>
<evidence type="ECO:0000313" key="3">
    <source>
        <dbReference type="Proteomes" id="UP001292094"/>
    </source>
</evidence>
<dbReference type="EMBL" id="JAWZYT010000649">
    <property type="protein sequence ID" value="KAK4320659.1"/>
    <property type="molecule type" value="Genomic_DNA"/>
</dbReference>
<reference evidence="2" key="1">
    <citation type="submission" date="2023-11" db="EMBL/GenBank/DDBJ databases">
        <title>Genome assemblies of two species of porcelain crab, Petrolisthes cinctipes and Petrolisthes manimaculis (Anomura: Porcellanidae).</title>
        <authorList>
            <person name="Angst P."/>
        </authorList>
    </citation>
    <scope>NUCLEOTIDE SEQUENCE</scope>
    <source>
        <strain evidence="2">PB745_02</strain>
        <tissue evidence="2">Gill</tissue>
    </source>
</reference>
<organism evidence="2 3">
    <name type="scientific">Petrolisthes manimaculis</name>
    <dbReference type="NCBI Taxonomy" id="1843537"/>
    <lineage>
        <taxon>Eukaryota</taxon>
        <taxon>Metazoa</taxon>
        <taxon>Ecdysozoa</taxon>
        <taxon>Arthropoda</taxon>
        <taxon>Crustacea</taxon>
        <taxon>Multicrustacea</taxon>
        <taxon>Malacostraca</taxon>
        <taxon>Eumalacostraca</taxon>
        <taxon>Eucarida</taxon>
        <taxon>Decapoda</taxon>
        <taxon>Pleocyemata</taxon>
        <taxon>Anomura</taxon>
        <taxon>Galatheoidea</taxon>
        <taxon>Porcellanidae</taxon>
        <taxon>Petrolisthes</taxon>
    </lineage>
</organism>
<proteinExistence type="predicted"/>
<protein>
    <submittedName>
        <fullName evidence="2">Uncharacterized protein</fullName>
    </submittedName>
</protein>
<feature type="compositionally biased region" description="Polar residues" evidence="1">
    <location>
        <begin position="45"/>
        <end position="56"/>
    </location>
</feature>
<feature type="compositionally biased region" description="Low complexity" evidence="1">
    <location>
        <begin position="71"/>
        <end position="93"/>
    </location>
</feature>
<comment type="caution">
    <text evidence="2">The sequence shown here is derived from an EMBL/GenBank/DDBJ whole genome shotgun (WGS) entry which is preliminary data.</text>
</comment>
<keyword evidence="3" id="KW-1185">Reference proteome</keyword>
<sequence>MAADSFMDEHMGQEGRCPVNDIPPVNTTSTTPQQPPIQPQATQPDNSMAEITSTQGEYAGDKRDNPTVRHAAAGTVTTSTTPTTISTTTSGQAATATVPATDLFIPSILREERKELPSTVSVG</sequence>
<evidence type="ECO:0000256" key="1">
    <source>
        <dbReference type="SAM" id="MobiDB-lite"/>
    </source>
</evidence>
<gene>
    <name evidence="2" type="ORF">Pmani_008492</name>
</gene>